<dbReference type="PANTHER" id="PTHR30383">
    <property type="entry name" value="THIOESTERASE 1/PROTEASE 1/LYSOPHOSPHOLIPASE L1"/>
    <property type="match status" value="1"/>
</dbReference>
<protein>
    <submittedName>
        <fullName evidence="2">SGNH/GDSL hydrolase family protein</fullName>
    </submittedName>
</protein>
<dbReference type="SUPFAM" id="SSF52266">
    <property type="entry name" value="SGNH hydrolase"/>
    <property type="match status" value="1"/>
</dbReference>
<evidence type="ECO:0000313" key="3">
    <source>
        <dbReference type="Proteomes" id="UP001499951"/>
    </source>
</evidence>
<dbReference type="Gene3D" id="3.40.50.1110">
    <property type="entry name" value="SGNH hydrolase"/>
    <property type="match status" value="1"/>
</dbReference>
<dbReference type="Pfam" id="PF13472">
    <property type="entry name" value="Lipase_GDSL_2"/>
    <property type="match status" value="1"/>
</dbReference>
<reference evidence="3" key="1">
    <citation type="journal article" date="2019" name="Int. J. Syst. Evol. Microbiol.">
        <title>The Global Catalogue of Microorganisms (GCM) 10K type strain sequencing project: providing services to taxonomists for standard genome sequencing and annotation.</title>
        <authorList>
            <consortium name="The Broad Institute Genomics Platform"/>
            <consortium name="The Broad Institute Genome Sequencing Center for Infectious Disease"/>
            <person name="Wu L."/>
            <person name="Ma J."/>
        </authorList>
    </citation>
    <scope>NUCLEOTIDE SEQUENCE [LARGE SCALE GENOMIC DNA]</scope>
    <source>
        <strain evidence="3">JCM 15089</strain>
    </source>
</reference>
<dbReference type="PANTHER" id="PTHR30383:SF5">
    <property type="entry name" value="SGNH HYDROLASE-TYPE ESTERASE DOMAIN-CONTAINING PROTEIN"/>
    <property type="match status" value="1"/>
</dbReference>
<dbReference type="InterPro" id="IPR036514">
    <property type="entry name" value="SGNH_hydro_sf"/>
</dbReference>
<feature type="domain" description="SGNH hydrolase-type esterase" evidence="1">
    <location>
        <begin position="37"/>
        <end position="187"/>
    </location>
</feature>
<sequence length="201" mass="22397">MVMPALSDFPHPWDITTYVLRVTQFGVMPPLNGGVAFVGDSLTDSMRWNEMFPNIRSRNFGISGDTTVGLKARINQVVIAKPAKVILLIGTNDVEFSRYSVTEIVANIDDCIATLQKGVPGVKIVVEGLLPRQPQYDEKVRTVNTLIKAAAEKRGLPYVDLYSHFVVNGRLDPSLTPDDIHISGQGYLIWRDLIRPYIENN</sequence>
<evidence type="ECO:0000259" key="1">
    <source>
        <dbReference type="Pfam" id="PF13472"/>
    </source>
</evidence>
<name>A0ABP3PPX8_9PROT</name>
<keyword evidence="3" id="KW-1185">Reference proteome</keyword>
<gene>
    <name evidence="2" type="ORF">GCM10008942_21500</name>
</gene>
<dbReference type="InterPro" id="IPR013830">
    <property type="entry name" value="SGNH_hydro"/>
</dbReference>
<evidence type="ECO:0000313" key="2">
    <source>
        <dbReference type="EMBL" id="GAA0572469.1"/>
    </source>
</evidence>
<dbReference type="Proteomes" id="UP001499951">
    <property type="component" value="Unassembled WGS sequence"/>
</dbReference>
<proteinExistence type="predicted"/>
<dbReference type="InterPro" id="IPR051532">
    <property type="entry name" value="Ester_Hydrolysis_Enzymes"/>
</dbReference>
<accession>A0ABP3PPX8</accession>
<organism evidence="2 3">
    <name type="scientific">Rhizomicrobium electricum</name>
    <dbReference type="NCBI Taxonomy" id="480070"/>
    <lineage>
        <taxon>Bacteria</taxon>
        <taxon>Pseudomonadati</taxon>
        <taxon>Pseudomonadota</taxon>
        <taxon>Alphaproteobacteria</taxon>
        <taxon>Micropepsales</taxon>
        <taxon>Micropepsaceae</taxon>
        <taxon>Rhizomicrobium</taxon>
    </lineage>
</organism>
<dbReference type="GO" id="GO:0016787">
    <property type="term" value="F:hydrolase activity"/>
    <property type="evidence" value="ECO:0007669"/>
    <property type="project" value="UniProtKB-KW"/>
</dbReference>
<dbReference type="EMBL" id="BAAADD010000005">
    <property type="protein sequence ID" value="GAA0572469.1"/>
    <property type="molecule type" value="Genomic_DNA"/>
</dbReference>
<keyword evidence="2" id="KW-0378">Hydrolase</keyword>
<comment type="caution">
    <text evidence="2">The sequence shown here is derived from an EMBL/GenBank/DDBJ whole genome shotgun (WGS) entry which is preliminary data.</text>
</comment>